<dbReference type="Proteomes" id="UP000321155">
    <property type="component" value="Unassembled WGS sequence"/>
</dbReference>
<sequence length="52" mass="5342">MSQNVPDPAQNKPSQAEGDAPEDQQVETAVDPAGNKPSQAEGDAPQDPPGDD</sequence>
<feature type="region of interest" description="Disordered" evidence="1">
    <location>
        <begin position="1"/>
        <end position="52"/>
    </location>
</feature>
<reference evidence="2 3" key="1">
    <citation type="submission" date="2019-07" db="EMBL/GenBank/DDBJ databases">
        <title>Whole genome shotgun sequence of Kocuria flava NBRC 107626.</title>
        <authorList>
            <person name="Hosoyama A."/>
            <person name="Uohara A."/>
            <person name="Ohji S."/>
            <person name="Ichikawa N."/>
        </authorList>
    </citation>
    <scope>NUCLEOTIDE SEQUENCE [LARGE SCALE GENOMIC DNA]</scope>
    <source>
        <strain evidence="2 3">NBRC 107626</strain>
    </source>
</reference>
<dbReference type="RefSeq" id="WP_157570912.1">
    <property type="nucleotide sequence ID" value="NZ_BJZR01000119.1"/>
</dbReference>
<keyword evidence="3" id="KW-1185">Reference proteome</keyword>
<protein>
    <submittedName>
        <fullName evidence="2">Uncharacterized protein</fullName>
    </submittedName>
</protein>
<proteinExistence type="predicted"/>
<evidence type="ECO:0000256" key="1">
    <source>
        <dbReference type="SAM" id="MobiDB-lite"/>
    </source>
</evidence>
<dbReference type="EMBL" id="BJZR01000119">
    <property type="protein sequence ID" value="GEO93462.1"/>
    <property type="molecule type" value="Genomic_DNA"/>
</dbReference>
<evidence type="ECO:0000313" key="3">
    <source>
        <dbReference type="Proteomes" id="UP000321155"/>
    </source>
</evidence>
<name>A0ABQ0X7K7_9MICC</name>
<comment type="caution">
    <text evidence="2">The sequence shown here is derived from an EMBL/GenBank/DDBJ whole genome shotgun (WGS) entry which is preliminary data.</text>
</comment>
<organism evidence="2 3">
    <name type="scientific">Kocuria flava</name>
    <dbReference type="NCBI Taxonomy" id="446860"/>
    <lineage>
        <taxon>Bacteria</taxon>
        <taxon>Bacillati</taxon>
        <taxon>Actinomycetota</taxon>
        <taxon>Actinomycetes</taxon>
        <taxon>Micrococcales</taxon>
        <taxon>Micrococcaceae</taxon>
        <taxon>Kocuria</taxon>
    </lineage>
</organism>
<gene>
    <name evidence="2" type="ORF">KFL01_27680</name>
</gene>
<evidence type="ECO:0000313" key="2">
    <source>
        <dbReference type="EMBL" id="GEO93462.1"/>
    </source>
</evidence>
<accession>A0ABQ0X7K7</accession>